<organism evidence="1 2">
    <name type="scientific">Corynebacterium lactis RW2-5</name>
    <dbReference type="NCBI Taxonomy" id="1408189"/>
    <lineage>
        <taxon>Bacteria</taxon>
        <taxon>Bacillati</taxon>
        <taxon>Actinomycetota</taxon>
        <taxon>Actinomycetes</taxon>
        <taxon>Mycobacteriales</taxon>
        <taxon>Corynebacteriaceae</taxon>
        <taxon>Corynebacterium</taxon>
    </lineage>
</organism>
<name>A0A0K2GYQ7_9CORY</name>
<proteinExistence type="predicted"/>
<protein>
    <recommendedName>
        <fullName evidence="3">Bacterial EndoU nuclease domain-containing protein</fullName>
    </recommendedName>
</protein>
<gene>
    <name evidence="1" type="ORF">CLAC_03410</name>
</gene>
<evidence type="ECO:0000313" key="2">
    <source>
        <dbReference type="Proteomes" id="UP000058446"/>
    </source>
</evidence>
<dbReference type="PATRIC" id="fig|1408189.4.peg.682"/>
<reference evidence="1 2" key="1">
    <citation type="submission" date="2013-10" db="EMBL/GenBank/DDBJ databases">
        <title>Complete genome sequence of Corynebacterium lactis DSM 45799(T), isolated from raw cow milk.</title>
        <authorList>
            <person name="Ruckert C."/>
            <person name="Albersmeier A."/>
            <person name="Lipski A."/>
            <person name="Kalinowski J."/>
        </authorList>
    </citation>
    <scope>NUCLEOTIDE SEQUENCE [LARGE SCALE GENOMIC DNA]</scope>
    <source>
        <strain evidence="1 2">RW2-5</strain>
    </source>
</reference>
<dbReference type="KEGG" id="clw:CLAC_03410"/>
<dbReference type="Proteomes" id="UP000058446">
    <property type="component" value="Chromosome"/>
</dbReference>
<accession>A0A0K2GYQ7</accession>
<evidence type="ECO:0000313" key="1">
    <source>
        <dbReference type="EMBL" id="ALA66920.1"/>
    </source>
</evidence>
<dbReference type="AlphaFoldDB" id="A0A0K2GYQ7"/>
<dbReference type="STRING" id="1408189.CLAC_03410"/>
<dbReference type="EMBL" id="CP006841">
    <property type="protein sequence ID" value="ALA66920.1"/>
    <property type="molecule type" value="Genomic_DNA"/>
</dbReference>
<evidence type="ECO:0008006" key="3">
    <source>
        <dbReference type="Google" id="ProtNLM"/>
    </source>
</evidence>
<keyword evidence="2" id="KW-1185">Reference proteome</keyword>
<sequence>MGITWSHRSLPPGVREEAQARSAVIRETLRYMRGTAMPRNTPMDVDAWLATKANLIAPAMAKAQAQNLSLVDKTMGMSLTATGYHDSPIGLIVPEAFTGYMPDGRELGFIKHAVANRVRERMALGASQAEAWKAGSKLLATIVQTGLIDTQRMAKAVAGLARPRTLYVRMANVPCCPRCAILAGKKGYWSKPFLRHPGCDCTQIPLAEGKDVELSGPHFDVDAYFKSLSEAEQDKYFTKAGAEALRNGADYVEVVNSMQGLTGVGDDVKPFTRYGAPRSGWRRLSVPEIMRRADGDVDRMRELLLQYRYIRPERRYGPVSRVDFSKGWPHDSDNLGELAQELPKNDPRPVPSSKDWAHILDGEPIVPGKKIQGGHRHGTGRERKTEFPRWWSDDDIKKAVLLTIEAPHASKVFGTTRVLYRVVDEVLVQVSYYPDPDSSGSMILGASYPKNGSGVVKNIGGRAVEQPLDVSLVPRE</sequence>